<evidence type="ECO:0000313" key="1">
    <source>
        <dbReference type="EMBL" id="OUM84835.1"/>
    </source>
</evidence>
<evidence type="ECO:0008006" key="3">
    <source>
        <dbReference type="Google" id="ProtNLM"/>
    </source>
</evidence>
<dbReference type="AlphaFoldDB" id="A0A1Y3PBX5"/>
<dbReference type="InterPro" id="IPR024479">
    <property type="entry name" value="DUF3866"/>
</dbReference>
<dbReference type="Proteomes" id="UP000196475">
    <property type="component" value="Unassembled WGS sequence"/>
</dbReference>
<protein>
    <recommendedName>
        <fullName evidence="3">DUF3866 domain-containing protein</fullName>
    </recommendedName>
</protein>
<evidence type="ECO:0000313" key="2">
    <source>
        <dbReference type="Proteomes" id="UP000196475"/>
    </source>
</evidence>
<dbReference type="EMBL" id="LZRT01000120">
    <property type="protein sequence ID" value="OUM84835.1"/>
    <property type="molecule type" value="Genomic_DNA"/>
</dbReference>
<reference evidence="2" key="1">
    <citation type="submission" date="2016-06" db="EMBL/GenBank/DDBJ databases">
        <authorList>
            <person name="Nascimento L."/>
            <person name="Pereira R.V."/>
            <person name="Martins L.F."/>
            <person name="Quaggio R.B."/>
            <person name="Silva A.M."/>
            <person name="Setubal J.C."/>
        </authorList>
    </citation>
    <scope>NUCLEOTIDE SEQUENCE [LARGE SCALE GENOMIC DNA]</scope>
</reference>
<comment type="caution">
    <text evidence="1">The sequence shown here is derived from an EMBL/GenBank/DDBJ whole genome shotgun (WGS) entry which is preliminary data.</text>
</comment>
<organism evidence="1 2">
    <name type="scientific">Bacillus thermozeamaize</name>
    <dbReference type="NCBI Taxonomy" id="230954"/>
    <lineage>
        <taxon>Bacteria</taxon>
        <taxon>Bacillati</taxon>
        <taxon>Bacillota</taxon>
        <taxon>Bacilli</taxon>
        <taxon>Bacillales</taxon>
        <taxon>Bacillaceae</taxon>
        <taxon>Bacillus</taxon>
    </lineage>
</organism>
<name>A0A1Y3PBX5_9BACI</name>
<dbReference type="Pfam" id="PF12982">
    <property type="entry name" value="DUF3866"/>
    <property type="match status" value="1"/>
</dbReference>
<gene>
    <name evidence="1" type="ORF">BAA01_07865</name>
</gene>
<proteinExistence type="predicted"/>
<accession>A0A1Y3PBX5</accession>
<sequence>MIRWQIGEVMDVLSSCPTLQELSVRVEGRTEKALSFPALIGPVRKGDRVLLNTTAVYLGLGTGGYHLVAQTVQRNGSDKPDVQPVSPLSSISGHIMKIRYTPYQIAVQSCEEENSPFHEIMKTASSLEGMPVLIGELHSMLPILVTGIKWFKKTQNWRIVYVMSDGAALPLAMSRHVQTLRSCDWIAGTITYGHAFGGDLEAVNLYSALLAARHILQADVAILMMGPGTVGTGTKWGFSGAEVAEMIHATFSLEGRPILVPRISFADRRSRHQGISHHQMTLIRQAIHVPFIYSVPPFQGREEEVIRGQLASICHSKVQLYRRSILEWDDLFALLEHYPGSEITVMGRTVRQDPAYFWGVLHGLAPLLD</sequence>